<comment type="similarity">
    <text evidence="1 7">Belongs to the bacterial ribosomal protein bL9 family.</text>
</comment>
<evidence type="ECO:0000259" key="8">
    <source>
        <dbReference type="PROSITE" id="PS00651"/>
    </source>
</evidence>
<evidence type="ECO:0000256" key="1">
    <source>
        <dbReference type="ARBA" id="ARBA00010605"/>
    </source>
</evidence>
<dbReference type="InterPro" id="IPR020070">
    <property type="entry name" value="Ribosomal_bL9_N"/>
</dbReference>
<keyword evidence="4 7" id="KW-0689">Ribosomal protein</keyword>
<dbReference type="InterPro" id="IPR000244">
    <property type="entry name" value="Ribosomal_bL9"/>
</dbReference>
<dbReference type="InterPro" id="IPR009027">
    <property type="entry name" value="Ribosomal_bL9/RNase_H1_N"/>
</dbReference>
<keyword evidence="5 7" id="KW-0687">Ribonucleoprotein</keyword>
<comment type="caution">
    <text evidence="9">The sequence shown here is derived from an EMBL/GenBank/DDBJ whole genome shotgun (WGS) entry which is preliminary data.</text>
</comment>
<keyword evidence="2 7" id="KW-0699">rRNA-binding</keyword>
<dbReference type="PANTHER" id="PTHR21368">
    <property type="entry name" value="50S RIBOSOMAL PROTEIN L9"/>
    <property type="match status" value="1"/>
</dbReference>
<evidence type="ECO:0000256" key="4">
    <source>
        <dbReference type="ARBA" id="ARBA00022980"/>
    </source>
</evidence>
<dbReference type="GO" id="GO:1990904">
    <property type="term" value="C:ribonucleoprotein complex"/>
    <property type="evidence" value="ECO:0007669"/>
    <property type="project" value="UniProtKB-KW"/>
</dbReference>
<evidence type="ECO:0000313" key="9">
    <source>
        <dbReference type="EMBL" id="HFK23920.1"/>
    </source>
</evidence>
<dbReference type="NCBIfam" id="TIGR00158">
    <property type="entry name" value="L9"/>
    <property type="match status" value="1"/>
</dbReference>
<organism evidence="9">
    <name type="scientific">candidate division WOR-3 bacterium</name>
    <dbReference type="NCBI Taxonomy" id="2052148"/>
    <lineage>
        <taxon>Bacteria</taxon>
        <taxon>Bacteria division WOR-3</taxon>
    </lineage>
</organism>
<dbReference type="PROSITE" id="PS00651">
    <property type="entry name" value="RIBOSOMAL_L9"/>
    <property type="match status" value="1"/>
</dbReference>
<dbReference type="GO" id="GO:0006412">
    <property type="term" value="P:translation"/>
    <property type="evidence" value="ECO:0007669"/>
    <property type="project" value="UniProtKB-UniRule"/>
</dbReference>
<gene>
    <name evidence="7" type="primary">rplI</name>
    <name evidence="9" type="ORF">ENS15_04640</name>
</gene>
<keyword evidence="3 7" id="KW-0694">RNA-binding</keyword>
<dbReference type="InterPro" id="IPR020594">
    <property type="entry name" value="Ribosomal_bL9_bac/chp"/>
</dbReference>
<protein>
    <recommendedName>
        <fullName evidence="6 7">Large ribosomal subunit protein bL9</fullName>
    </recommendedName>
</protein>
<name>A0A7C3N768_UNCW3</name>
<dbReference type="EMBL" id="DSTT01000005">
    <property type="protein sequence ID" value="HFK23920.1"/>
    <property type="molecule type" value="Genomic_DNA"/>
</dbReference>
<dbReference type="HAMAP" id="MF_00503">
    <property type="entry name" value="Ribosomal_bL9"/>
    <property type="match status" value="1"/>
</dbReference>
<dbReference type="Gene3D" id="3.10.430.100">
    <property type="entry name" value="Ribosomal protein L9, C-terminal domain"/>
    <property type="match status" value="1"/>
</dbReference>
<dbReference type="InterPro" id="IPR036935">
    <property type="entry name" value="Ribosomal_bL9_N_sf"/>
</dbReference>
<dbReference type="Pfam" id="PF01281">
    <property type="entry name" value="Ribosomal_L9_N"/>
    <property type="match status" value="1"/>
</dbReference>
<dbReference type="InterPro" id="IPR036791">
    <property type="entry name" value="Ribosomal_bL9_C_sf"/>
</dbReference>
<evidence type="ECO:0000256" key="5">
    <source>
        <dbReference type="ARBA" id="ARBA00023274"/>
    </source>
</evidence>
<accession>A0A7C3N768</accession>
<dbReference type="GO" id="GO:0019843">
    <property type="term" value="F:rRNA binding"/>
    <property type="evidence" value="ECO:0007669"/>
    <property type="project" value="UniProtKB-UniRule"/>
</dbReference>
<proteinExistence type="inferred from homology"/>
<dbReference type="GO" id="GO:0003735">
    <property type="term" value="F:structural constituent of ribosome"/>
    <property type="evidence" value="ECO:0007669"/>
    <property type="project" value="InterPro"/>
</dbReference>
<evidence type="ECO:0000256" key="2">
    <source>
        <dbReference type="ARBA" id="ARBA00022730"/>
    </source>
</evidence>
<reference evidence="9" key="1">
    <citation type="journal article" date="2020" name="mSystems">
        <title>Genome- and Community-Level Interaction Insights into Carbon Utilization and Element Cycling Functions of Hydrothermarchaeota in Hydrothermal Sediment.</title>
        <authorList>
            <person name="Zhou Z."/>
            <person name="Liu Y."/>
            <person name="Xu W."/>
            <person name="Pan J."/>
            <person name="Luo Z.H."/>
            <person name="Li M."/>
        </authorList>
    </citation>
    <scope>NUCLEOTIDE SEQUENCE [LARGE SCALE GENOMIC DNA]</scope>
    <source>
        <strain evidence="9">SpSt-464</strain>
    </source>
</reference>
<evidence type="ECO:0000256" key="3">
    <source>
        <dbReference type="ARBA" id="ARBA00022884"/>
    </source>
</evidence>
<dbReference type="SUPFAM" id="SSF55658">
    <property type="entry name" value="L9 N-domain-like"/>
    <property type="match status" value="1"/>
</dbReference>
<comment type="function">
    <text evidence="7">Binds to the 23S rRNA.</text>
</comment>
<dbReference type="SUPFAM" id="SSF55653">
    <property type="entry name" value="Ribosomal protein L9 C-domain"/>
    <property type="match status" value="1"/>
</dbReference>
<feature type="domain" description="Ribosomal protein L9" evidence="8">
    <location>
        <begin position="13"/>
        <end position="40"/>
    </location>
</feature>
<dbReference type="Pfam" id="PF03948">
    <property type="entry name" value="Ribosomal_L9_C"/>
    <property type="match status" value="1"/>
</dbReference>
<evidence type="ECO:0000256" key="6">
    <source>
        <dbReference type="ARBA" id="ARBA00035292"/>
    </source>
</evidence>
<dbReference type="Gene3D" id="3.40.5.10">
    <property type="entry name" value="Ribosomal protein L9, N-terminal domain"/>
    <property type="match status" value="1"/>
</dbReference>
<sequence length="148" mass="17077">MKVILRENLEKLGKRGDVVNVKDGYARNYLIPNKLAYEYSENNLKKFQQEKIKYEQKELKNKEIALQVKEKLSSLNLTIKQKVHDDDSLYGSISKKLICEELEKNGIKIDEHAVILDEPIKKLGDFIVNIKLHPEVIGSLNLSVVKDE</sequence>
<dbReference type="InterPro" id="IPR020069">
    <property type="entry name" value="Ribosomal_bL9_C"/>
</dbReference>
<dbReference type="AlphaFoldDB" id="A0A7C3N768"/>
<evidence type="ECO:0000256" key="7">
    <source>
        <dbReference type="HAMAP-Rule" id="MF_00503"/>
    </source>
</evidence>
<dbReference type="GO" id="GO:0005840">
    <property type="term" value="C:ribosome"/>
    <property type="evidence" value="ECO:0007669"/>
    <property type="project" value="UniProtKB-KW"/>
</dbReference>